<feature type="non-terminal residue" evidence="1">
    <location>
        <position position="1"/>
    </location>
</feature>
<organism evidence="1 2">
    <name type="scientific">Scutellospora calospora</name>
    <dbReference type="NCBI Taxonomy" id="85575"/>
    <lineage>
        <taxon>Eukaryota</taxon>
        <taxon>Fungi</taxon>
        <taxon>Fungi incertae sedis</taxon>
        <taxon>Mucoromycota</taxon>
        <taxon>Glomeromycotina</taxon>
        <taxon>Glomeromycetes</taxon>
        <taxon>Diversisporales</taxon>
        <taxon>Gigasporaceae</taxon>
        <taxon>Scutellospora</taxon>
    </lineage>
</organism>
<dbReference type="Proteomes" id="UP000789860">
    <property type="component" value="Unassembled WGS sequence"/>
</dbReference>
<evidence type="ECO:0000313" key="2">
    <source>
        <dbReference type="Proteomes" id="UP000789860"/>
    </source>
</evidence>
<accession>A0ACA9KZM6</accession>
<proteinExistence type="predicted"/>
<reference evidence="1" key="1">
    <citation type="submission" date="2021-06" db="EMBL/GenBank/DDBJ databases">
        <authorList>
            <person name="Kallberg Y."/>
            <person name="Tangrot J."/>
            <person name="Rosling A."/>
        </authorList>
    </citation>
    <scope>NUCLEOTIDE SEQUENCE</scope>
    <source>
        <strain evidence="1">AU212A</strain>
    </source>
</reference>
<name>A0ACA9KZM6_9GLOM</name>
<keyword evidence="2" id="KW-1185">Reference proteome</keyword>
<dbReference type="EMBL" id="CAJVPM010003531">
    <property type="protein sequence ID" value="CAG8502559.1"/>
    <property type="molecule type" value="Genomic_DNA"/>
</dbReference>
<protein>
    <submittedName>
        <fullName evidence="1">6709_t:CDS:1</fullName>
    </submittedName>
</protein>
<comment type="caution">
    <text evidence="1">The sequence shown here is derived from an EMBL/GenBank/DDBJ whole genome shotgun (WGS) entry which is preliminary data.</text>
</comment>
<gene>
    <name evidence="1" type="ORF">SCALOS_LOCUS3308</name>
</gene>
<sequence length="86" mass="9853">IDLFQHAEVGFEHHDCFWPITFTAICSGVSIDKVFYDLVIVENKGMFDTFNVESLDSCNFPLTNSSLITDIFIISSLYQHFGIREI</sequence>
<evidence type="ECO:0000313" key="1">
    <source>
        <dbReference type="EMBL" id="CAG8502559.1"/>
    </source>
</evidence>